<dbReference type="Proteomes" id="UP000436692">
    <property type="component" value="Unassembled WGS sequence"/>
</dbReference>
<dbReference type="EMBL" id="JACXXJ020000005">
    <property type="protein sequence ID" value="MBF2717808.1"/>
    <property type="molecule type" value="Genomic_DNA"/>
</dbReference>
<evidence type="ECO:0000313" key="12">
    <source>
        <dbReference type="Proteomes" id="UP000179536"/>
    </source>
</evidence>
<dbReference type="Proteomes" id="UP000179454">
    <property type="component" value="Unassembled WGS sequence"/>
</dbReference>
<protein>
    <submittedName>
        <fullName evidence="2">DUF3309 domain-containing protein</fullName>
    </submittedName>
    <submittedName>
        <fullName evidence="8">DUF3309 family protein</fullName>
    </submittedName>
</protein>
<evidence type="ECO:0000313" key="8">
    <source>
        <dbReference type="EMBL" id="MUZ72404.1"/>
    </source>
</evidence>
<evidence type="ECO:0000313" key="11">
    <source>
        <dbReference type="Proteomes" id="UP000179454"/>
    </source>
</evidence>
<dbReference type="EMBL" id="WPHR01000004">
    <property type="protein sequence ID" value="MUZ72404.1"/>
    <property type="molecule type" value="Genomic_DNA"/>
</dbReference>
<keyword evidence="1" id="KW-0472">Membrane</keyword>
<comment type="caution">
    <text evidence="8">The sequence shown here is derived from an EMBL/GenBank/DDBJ whole genome shotgun (WGS) entry which is preliminary data.</text>
</comment>
<dbReference type="EMBL" id="WPHM01000005">
    <property type="protein sequence ID" value="MUZ58208.1"/>
    <property type="molecule type" value="Genomic_DNA"/>
</dbReference>
<keyword evidence="1" id="KW-1133">Transmembrane helix</keyword>
<dbReference type="OMA" id="ALPNWGY"/>
<proteinExistence type="predicted"/>
<reference evidence="2 14" key="1">
    <citation type="submission" date="2018-08" db="EMBL/GenBank/DDBJ databases">
        <title>Genome sequencing of Agrobacterium vitis strain ICMP 10754.</title>
        <authorList>
            <person name="Visnovsky S.B."/>
            <person name="Pitman A.R."/>
        </authorList>
    </citation>
    <scope>NUCLEOTIDE SEQUENCE [LARGE SCALE GENOMIC DNA]</scope>
    <source>
        <strain evidence="2 14">ICMP 10754</strain>
    </source>
</reference>
<evidence type="ECO:0000313" key="15">
    <source>
        <dbReference type="Proteomes" id="UP000440716"/>
    </source>
</evidence>
<evidence type="ECO:0000313" key="14">
    <source>
        <dbReference type="Proteomes" id="UP000436911"/>
    </source>
</evidence>
<evidence type="ECO:0000313" key="3">
    <source>
        <dbReference type="EMBL" id="MBF2717808.1"/>
    </source>
</evidence>
<evidence type="ECO:0000313" key="9">
    <source>
        <dbReference type="EMBL" id="MVA57836.1"/>
    </source>
</evidence>
<evidence type="ECO:0000313" key="16">
    <source>
        <dbReference type="Proteomes" id="UP000477951"/>
    </source>
</evidence>
<dbReference type="EMBL" id="QUSG01000003">
    <property type="protein sequence ID" value="KAA3529495.1"/>
    <property type="molecule type" value="Genomic_DNA"/>
</dbReference>
<dbReference type="EMBL" id="MBFA02000004">
    <property type="protein sequence ID" value="MUP09749.1"/>
    <property type="molecule type" value="Genomic_DNA"/>
</dbReference>
<dbReference type="Proteomes" id="UP000175993">
    <property type="component" value="Unassembled WGS sequence"/>
</dbReference>
<reference evidence="13 15" key="3">
    <citation type="submission" date="2019-12" db="EMBL/GenBank/DDBJ databases">
        <title>Whole-genome sequencing of Allorhizobium vitis.</title>
        <authorList>
            <person name="Gan H.M."/>
            <person name="Szegedi E."/>
            <person name="Burr T."/>
            <person name="Savka M.A."/>
        </authorList>
    </citation>
    <scope>NUCLEOTIDE SEQUENCE [LARGE SCALE GENOMIC DNA]</scope>
    <source>
        <strain evidence="9 15">CG415</strain>
        <strain evidence="8 16">CG516</strain>
        <strain evidence="7 13">CG989</strain>
    </source>
</reference>
<reference evidence="10 11" key="2">
    <citation type="submission" date="2019-11" db="EMBL/GenBank/DDBJ databases">
        <title>Whole-genome sequencing of Allorhizobium vitis.</title>
        <authorList>
            <person name="Gan H.M."/>
            <person name="Savka M.A."/>
        </authorList>
    </citation>
    <scope>NUCLEOTIDE SEQUENCE [LARGE SCALE GENOMIC DNA]</scope>
    <source>
        <strain evidence="5 10">AB4</strain>
        <strain evidence="6 12">RF2/1</strain>
        <strain evidence="4 11">T1/7</strain>
    </source>
</reference>
<reference evidence="3" key="4">
    <citation type="submission" date="2020-11" db="EMBL/GenBank/DDBJ databases">
        <title>Agrobacterium vitis strain K377 genome.</title>
        <authorList>
            <person name="Xi H."/>
        </authorList>
    </citation>
    <scope>NUCLEOTIDE SEQUENCE</scope>
    <source>
        <strain evidence="3">K377</strain>
    </source>
</reference>
<keyword evidence="11" id="KW-1185">Reference proteome</keyword>
<sequence>MLGTILVIILILLLLGALPTWGHSRNWGYGPSGGLGLVVVIIIILLLMGRI</sequence>
<dbReference type="Proteomes" id="UP000179536">
    <property type="component" value="Unassembled WGS sequence"/>
</dbReference>
<dbReference type="EMBL" id="MBFE02000008">
    <property type="protein sequence ID" value="MUO42735.1"/>
    <property type="molecule type" value="Genomic_DNA"/>
</dbReference>
<evidence type="ECO:0000313" key="5">
    <source>
        <dbReference type="EMBL" id="MUP07116.1"/>
    </source>
</evidence>
<dbReference type="AlphaFoldDB" id="A0A1S2E3X9"/>
<organism evidence="8 16">
    <name type="scientific">Agrobacterium vitis</name>
    <name type="common">Rhizobium vitis</name>
    <dbReference type="NCBI Taxonomy" id="373"/>
    <lineage>
        <taxon>Bacteria</taxon>
        <taxon>Pseudomonadati</taxon>
        <taxon>Pseudomonadota</taxon>
        <taxon>Alphaproteobacteria</taxon>
        <taxon>Hyphomicrobiales</taxon>
        <taxon>Rhizobiaceae</taxon>
        <taxon>Rhizobium/Agrobacterium group</taxon>
        <taxon>Agrobacterium</taxon>
    </lineage>
</organism>
<dbReference type="EMBL" id="MBEV02000012">
    <property type="protein sequence ID" value="MUP07116.1"/>
    <property type="molecule type" value="Genomic_DNA"/>
</dbReference>
<evidence type="ECO:0000313" key="7">
    <source>
        <dbReference type="EMBL" id="MUZ58208.1"/>
    </source>
</evidence>
<evidence type="ECO:0000313" key="10">
    <source>
        <dbReference type="Proteomes" id="UP000175993"/>
    </source>
</evidence>
<feature type="transmembrane region" description="Helical" evidence="1">
    <location>
        <begin position="29"/>
        <end position="48"/>
    </location>
</feature>
<dbReference type="Proteomes" id="UP000440716">
    <property type="component" value="Unassembled WGS sequence"/>
</dbReference>
<evidence type="ECO:0000313" key="4">
    <source>
        <dbReference type="EMBL" id="MUO42735.1"/>
    </source>
</evidence>
<dbReference type="EMBL" id="WPHU01000007">
    <property type="protein sequence ID" value="MVA57836.1"/>
    <property type="molecule type" value="Genomic_DNA"/>
</dbReference>
<gene>
    <name evidence="5" type="ORF">BBI04_020220</name>
    <name evidence="6" type="ORF">BBK91_007720</name>
    <name evidence="4" type="ORF">BBL17_013165</name>
    <name evidence="2" type="ORF">DXT89_07050</name>
    <name evidence="9" type="ORF">GOZ88_17160</name>
    <name evidence="8" type="ORF">GOZ90_06890</name>
    <name evidence="7" type="ORF">GOZ95_12180</name>
    <name evidence="3" type="ORF">IEI95_026760</name>
</gene>
<accession>A0A1S2E3X9</accession>
<keyword evidence="1" id="KW-0812">Transmembrane</keyword>
<evidence type="ECO:0000256" key="1">
    <source>
        <dbReference type="SAM" id="Phobius"/>
    </source>
</evidence>
<dbReference type="Pfam" id="PF11752">
    <property type="entry name" value="DUF3309"/>
    <property type="match status" value="1"/>
</dbReference>
<dbReference type="RefSeq" id="WP_015917565.1">
    <property type="nucleotide sequence ID" value="NZ_AP023268.1"/>
</dbReference>
<dbReference type="Proteomes" id="UP000436911">
    <property type="component" value="Unassembled WGS sequence"/>
</dbReference>
<evidence type="ECO:0000313" key="2">
    <source>
        <dbReference type="EMBL" id="KAA3529495.1"/>
    </source>
</evidence>
<dbReference type="InterPro" id="IPR021738">
    <property type="entry name" value="DUF3309"/>
</dbReference>
<dbReference type="Proteomes" id="UP000477951">
    <property type="component" value="Unassembled WGS sequence"/>
</dbReference>
<evidence type="ECO:0000313" key="13">
    <source>
        <dbReference type="Proteomes" id="UP000436692"/>
    </source>
</evidence>
<name>A0A1S2E3X9_AGRVI</name>
<dbReference type="Proteomes" id="UP000655037">
    <property type="component" value="Unassembled WGS sequence"/>
</dbReference>
<evidence type="ECO:0000313" key="6">
    <source>
        <dbReference type="EMBL" id="MUP09749.1"/>
    </source>
</evidence>
<dbReference type="GeneID" id="60683561"/>